<gene>
    <name evidence="1" type="ORF">ABC228_00500</name>
</gene>
<reference evidence="1 2" key="1">
    <citation type="submission" date="2024-05" db="EMBL/GenBank/DDBJ databases">
        <authorList>
            <person name="Haq I."/>
            <person name="Ullah Z."/>
            <person name="Ahmad R."/>
            <person name="Li M."/>
            <person name="Tong Y."/>
        </authorList>
    </citation>
    <scope>NUCLEOTIDE SEQUENCE [LARGE SCALE GENOMIC DNA]</scope>
    <source>
        <strain evidence="1 2">16A2E</strain>
    </source>
</reference>
<evidence type="ECO:0008006" key="3">
    <source>
        <dbReference type="Google" id="ProtNLM"/>
    </source>
</evidence>
<evidence type="ECO:0000313" key="2">
    <source>
        <dbReference type="Proteomes" id="UP001444625"/>
    </source>
</evidence>
<sequence>METWFKVYRKVFESDLWHDVSTFRLFLFLVGQASHKDGIKVAGIELNKGQFLRSYRKLAEDLSYKEGRGTKQYSTKTIKKSVDKLVSDGMVSIVETKQGTLFTVLNYSKYQDLKDIEIETVNGSVNEGETNGKRRGNNNKNYRIKELKNKDKKNNSRKQVYDTNSIYYQLAIFFFEQIKINNPNHKEPNFQTWSDEIRKMIELDNRTEEQVRYLMKWVQQDEFEMANVLSPAKLRKRFDSLVLKVKRQNPTSKVVPIDKNKKTYNYGF</sequence>
<organism evidence="1 2">
    <name type="scientific">Ornithinibacillus xuwenensis</name>
    <dbReference type="NCBI Taxonomy" id="3144668"/>
    <lineage>
        <taxon>Bacteria</taxon>
        <taxon>Bacillati</taxon>
        <taxon>Bacillota</taxon>
        <taxon>Bacilli</taxon>
        <taxon>Bacillales</taxon>
        <taxon>Bacillaceae</taxon>
        <taxon>Ornithinibacillus</taxon>
    </lineage>
</organism>
<keyword evidence="2" id="KW-1185">Reference proteome</keyword>
<name>A0ABU9XBL7_9BACI</name>
<protein>
    <recommendedName>
        <fullName evidence="3">Replication protein</fullName>
    </recommendedName>
</protein>
<accession>A0ABU9XBL7</accession>
<proteinExistence type="predicted"/>
<comment type="caution">
    <text evidence="1">The sequence shown here is derived from an EMBL/GenBank/DDBJ whole genome shotgun (WGS) entry which is preliminary data.</text>
</comment>
<dbReference type="Proteomes" id="UP001444625">
    <property type="component" value="Unassembled WGS sequence"/>
</dbReference>
<dbReference type="RefSeq" id="WP_345823130.1">
    <property type="nucleotide sequence ID" value="NZ_JBDIML010000001.1"/>
</dbReference>
<evidence type="ECO:0000313" key="1">
    <source>
        <dbReference type="EMBL" id="MEN2765654.1"/>
    </source>
</evidence>
<dbReference type="EMBL" id="JBDIML010000001">
    <property type="protein sequence ID" value="MEN2765654.1"/>
    <property type="molecule type" value="Genomic_DNA"/>
</dbReference>